<gene>
    <name evidence="1" type="ORF">CBM15_12320</name>
</gene>
<evidence type="ECO:0008006" key="3">
    <source>
        <dbReference type="Google" id="ProtNLM"/>
    </source>
</evidence>
<dbReference type="EMBL" id="NHNT01000008">
    <property type="protein sequence ID" value="OUZ38532.1"/>
    <property type="molecule type" value="Genomic_DNA"/>
</dbReference>
<accession>A0ABX3ZFR5</accession>
<dbReference type="RefSeq" id="WP_087617761.1">
    <property type="nucleotide sequence ID" value="NZ_JAFBEY010000006.1"/>
</dbReference>
<comment type="caution">
    <text evidence="1">The sequence shown here is derived from an EMBL/GenBank/DDBJ whole genome shotgun (WGS) entry which is preliminary data.</text>
</comment>
<name>A0ABX3ZFR5_9BACL</name>
<evidence type="ECO:0000313" key="2">
    <source>
        <dbReference type="Proteomes" id="UP000196594"/>
    </source>
</evidence>
<organism evidence="1 2">
    <name type="scientific">Solibacillus kalamii</name>
    <dbReference type="NCBI Taxonomy" id="1748298"/>
    <lineage>
        <taxon>Bacteria</taxon>
        <taxon>Bacillati</taxon>
        <taxon>Bacillota</taxon>
        <taxon>Bacilli</taxon>
        <taxon>Bacillales</taxon>
        <taxon>Caryophanaceae</taxon>
        <taxon>Solibacillus</taxon>
    </lineage>
</organism>
<reference evidence="1 2" key="1">
    <citation type="journal article" date="2017" name="Int. J. Syst. Evol. Microbiol.">
        <title>Solibacillus kalamii sp. nov., isolated from a high-efficiency particulate arrestance filter system used in the International Space Station.</title>
        <authorList>
            <person name="Checinska Sielaff A."/>
            <person name="Kumar R.M."/>
            <person name="Pal D."/>
            <person name="Mayilraj S."/>
            <person name="Venkateswaran K."/>
        </authorList>
    </citation>
    <scope>NUCLEOTIDE SEQUENCE [LARGE SCALE GENOMIC DNA]</scope>
    <source>
        <strain evidence="1 2">ISSFR-015</strain>
    </source>
</reference>
<protein>
    <recommendedName>
        <fullName evidence="3">DUF5063 domain-containing protein</fullName>
    </recommendedName>
</protein>
<sequence>MLTIDNYTNTIKNNLELNSYKLIEKLTEIHSLNFYSEVKLLDFSASLEPTRYELSIIMYSMDKEANEVFYEGDDSKVFADSINVLEDIVYYQELTDQSDMFLEFYEQNEDEIIIAEQEVIKNWFVECWKKVNGKEVKLPSYLSFHDEYKSYDLMNNKWIIEDEMWSY</sequence>
<evidence type="ECO:0000313" key="1">
    <source>
        <dbReference type="EMBL" id="OUZ38532.1"/>
    </source>
</evidence>
<dbReference type="Proteomes" id="UP000196594">
    <property type="component" value="Unassembled WGS sequence"/>
</dbReference>
<proteinExistence type="predicted"/>
<keyword evidence="2" id="KW-1185">Reference proteome</keyword>